<evidence type="ECO:0000256" key="1">
    <source>
        <dbReference type="ARBA" id="ARBA00002492"/>
    </source>
</evidence>
<comment type="subunit">
    <text evidence="6 16">Homodimer.</text>
</comment>
<dbReference type="EC" id="1.2.1.11" evidence="7 16"/>
<protein>
    <recommendedName>
        <fullName evidence="7 16">Aspartate-semialdehyde dehydrogenase</fullName>
        <shortName evidence="16">ASA dehydrogenase</shortName>
        <shortName evidence="16">ASADH</shortName>
        <ecNumber evidence="7 16">1.2.1.11</ecNumber>
    </recommendedName>
    <alternativeName>
        <fullName evidence="16">Aspartate-beta-semialdehyde dehydrogenase</fullName>
    </alternativeName>
</protein>
<dbReference type="GO" id="GO:0071266">
    <property type="term" value="P:'de novo' L-methionine biosynthetic process"/>
    <property type="evidence" value="ECO:0007669"/>
    <property type="project" value="UniProtKB-UniRule"/>
</dbReference>
<evidence type="ECO:0000256" key="9">
    <source>
        <dbReference type="ARBA" id="ARBA00022697"/>
    </source>
</evidence>
<keyword evidence="20" id="KW-1185">Reference proteome</keyword>
<feature type="active site" description="Proton acceptor" evidence="16 17">
    <location>
        <position position="247"/>
    </location>
</feature>
<sequence>MKKYNVAVVGANGAVGEEILRVLEEIDFPLKKLVPLASARSVGKQVEFNNESFDIIELTHDVFEKEEVDIALFSAGGSVSAEFAPSAVAAGAVVIDNTSHFRMDPNVPLVVPEVNPHDIAQWKETGIIANPNCSTIQMVQALKPLDEAYDLVRVDVDTYQATSGAGKTAMEELVSQMQAFFAFKLDEAEHKAFNQQIALNVIPQIDVFTDNGYTKEEMKMVNETTKIMHKEIALSATCVRVPTLRGHAEAVTMTFDSEINANEAREILRKAPNIVVLDNPDEALYPMPATCIDKNETFVGRIRKDLFSNNMLHMFVVADNLRVGAATNAVRIAQKWIEMEEGL</sequence>
<evidence type="ECO:0000313" key="19">
    <source>
        <dbReference type="EMBL" id="QOP43104.1"/>
    </source>
</evidence>
<dbReference type="HAMAP" id="MF_02121">
    <property type="entry name" value="ASADH"/>
    <property type="match status" value="1"/>
</dbReference>
<evidence type="ECO:0000256" key="2">
    <source>
        <dbReference type="ARBA" id="ARBA00005021"/>
    </source>
</evidence>
<dbReference type="SUPFAM" id="SSF55347">
    <property type="entry name" value="Glyceraldehyde-3-phosphate dehydrogenase-like, C-terminal domain"/>
    <property type="match status" value="1"/>
</dbReference>
<evidence type="ECO:0000256" key="4">
    <source>
        <dbReference type="ARBA" id="ARBA00005097"/>
    </source>
</evidence>
<organism evidence="19 20">
    <name type="scientific">Sulfurimonas sediminis</name>
    <dbReference type="NCBI Taxonomy" id="2590020"/>
    <lineage>
        <taxon>Bacteria</taxon>
        <taxon>Pseudomonadati</taxon>
        <taxon>Campylobacterota</taxon>
        <taxon>Epsilonproteobacteria</taxon>
        <taxon>Campylobacterales</taxon>
        <taxon>Sulfurimonadaceae</taxon>
        <taxon>Sulfurimonas</taxon>
    </lineage>
</organism>
<dbReference type="InterPro" id="IPR012080">
    <property type="entry name" value="Asp_semialdehyde_DH"/>
</dbReference>
<dbReference type="GO" id="GO:0004073">
    <property type="term" value="F:aspartate-semialdehyde dehydrogenase activity"/>
    <property type="evidence" value="ECO:0007669"/>
    <property type="project" value="UniProtKB-UniRule"/>
</dbReference>
<feature type="active site" description="Acyl-thioester intermediate" evidence="16 17">
    <location>
        <position position="133"/>
    </location>
</feature>
<dbReference type="SMART" id="SM00859">
    <property type="entry name" value="Semialdhyde_dh"/>
    <property type="match status" value="1"/>
</dbReference>
<evidence type="ECO:0000256" key="11">
    <source>
        <dbReference type="ARBA" id="ARBA00022915"/>
    </source>
</evidence>
<comment type="caution">
    <text evidence="16">Lacks conserved residue(s) required for the propagation of feature annotation.</text>
</comment>
<comment type="function">
    <text evidence="1 16">Catalyzes the NADPH-dependent formation of L-aspartate-semialdehyde (L-ASA) by the reductive dephosphorylation of L-aspartyl-4-phosphate.</text>
</comment>
<evidence type="ECO:0000256" key="16">
    <source>
        <dbReference type="HAMAP-Rule" id="MF_02121"/>
    </source>
</evidence>
<keyword evidence="10 16" id="KW-0521">NADP</keyword>
<evidence type="ECO:0000256" key="10">
    <source>
        <dbReference type="ARBA" id="ARBA00022857"/>
    </source>
</evidence>
<dbReference type="Pfam" id="PF01118">
    <property type="entry name" value="Semialdhyde_dh"/>
    <property type="match status" value="1"/>
</dbReference>
<comment type="catalytic activity">
    <reaction evidence="15 16">
        <text>L-aspartate 4-semialdehyde + phosphate + NADP(+) = 4-phospho-L-aspartate + NADPH + H(+)</text>
        <dbReference type="Rhea" id="RHEA:24284"/>
        <dbReference type="ChEBI" id="CHEBI:15378"/>
        <dbReference type="ChEBI" id="CHEBI:43474"/>
        <dbReference type="ChEBI" id="CHEBI:57535"/>
        <dbReference type="ChEBI" id="CHEBI:57783"/>
        <dbReference type="ChEBI" id="CHEBI:58349"/>
        <dbReference type="ChEBI" id="CHEBI:537519"/>
        <dbReference type="EC" id="1.2.1.11"/>
    </reaction>
</comment>
<evidence type="ECO:0000256" key="13">
    <source>
        <dbReference type="ARBA" id="ARBA00023154"/>
    </source>
</evidence>
<reference evidence="19 20" key="1">
    <citation type="submission" date="2019-06" db="EMBL/GenBank/DDBJ databases">
        <title>Sulfurimonas gotlandica sp. nov., a chemoautotrophic and psychrotolerant epsilonproteobacterium isolated from a pelagic redoxcline, and an emended description of the genus Sulfurimonas.</title>
        <authorList>
            <person name="Wang S."/>
            <person name="Jiang L."/>
            <person name="Shao Z."/>
        </authorList>
    </citation>
    <scope>NUCLEOTIDE SEQUENCE [LARGE SCALE GENOMIC DNA]</scope>
    <source>
        <strain evidence="19 20">S2-6</strain>
    </source>
</reference>
<dbReference type="Proteomes" id="UP000593719">
    <property type="component" value="Chromosome"/>
</dbReference>
<dbReference type="GO" id="GO:0019877">
    <property type="term" value="P:diaminopimelate biosynthetic process"/>
    <property type="evidence" value="ECO:0007669"/>
    <property type="project" value="UniProtKB-UniRule"/>
</dbReference>
<keyword evidence="8 16" id="KW-0028">Amino-acid biosynthesis</keyword>
<dbReference type="CDD" id="cd18131">
    <property type="entry name" value="ASADH_C_bac_euk_like"/>
    <property type="match status" value="1"/>
</dbReference>
<keyword evidence="14 16" id="KW-0486">Methionine biosynthesis</keyword>
<dbReference type="Pfam" id="PF02774">
    <property type="entry name" value="Semialdhyde_dhC"/>
    <property type="match status" value="1"/>
</dbReference>
<evidence type="ECO:0000256" key="15">
    <source>
        <dbReference type="ARBA" id="ARBA00047891"/>
    </source>
</evidence>
<dbReference type="SUPFAM" id="SSF51735">
    <property type="entry name" value="NAD(P)-binding Rossmann-fold domains"/>
    <property type="match status" value="1"/>
</dbReference>
<accession>A0A7M1B072</accession>
<comment type="similarity">
    <text evidence="5 16">Belongs to the aspartate-semialdehyde dehydrogenase family.</text>
</comment>
<feature type="binding site" evidence="16">
    <location>
        <position position="102"/>
    </location>
    <ligand>
        <name>phosphate</name>
        <dbReference type="ChEBI" id="CHEBI:43474"/>
    </ligand>
</feature>
<dbReference type="GO" id="GO:0009097">
    <property type="term" value="P:isoleucine biosynthetic process"/>
    <property type="evidence" value="ECO:0007669"/>
    <property type="project" value="UniProtKB-UniRule"/>
</dbReference>
<dbReference type="KEGG" id="ssei:FJR45_03715"/>
<keyword evidence="9 16" id="KW-0791">Threonine biosynthesis</keyword>
<dbReference type="GO" id="GO:0009088">
    <property type="term" value="P:threonine biosynthetic process"/>
    <property type="evidence" value="ECO:0007669"/>
    <property type="project" value="UniProtKB-UniRule"/>
</dbReference>
<comment type="pathway">
    <text evidence="3 16">Amino-acid biosynthesis; L-lysine biosynthesis via DAP pathway; (S)-tetrahydrodipicolinate from L-aspartate: step 2/4.</text>
</comment>
<dbReference type="InterPro" id="IPR005986">
    <property type="entry name" value="Asp_semialdehyde_DH_beta"/>
</dbReference>
<proteinExistence type="inferred from homology"/>
<dbReference type="UniPathway" id="UPA00050">
    <property type="reaction ID" value="UER00463"/>
</dbReference>
<evidence type="ECO:0000256" key="7">
    <source>
        <dbReference type="ARBA" id="ARBA00013120"/>
    </source>
</evidence>
<feature type="binding site" evidence="16">
    <location>
        <begin position="40"/>
        <end position="41"/>
    </location>
    <ligand>
        <name>NADP(+)</name>
        <dbReference type="ChEBI" id="CHEBI:58349"/>
    </ligand>
</feature>
<dbReference type="PANTHER" id="PTHR46278">
    <property type="entry name" value="DEHYDROGENASE, PUTATIVE-RELATED"/>
    <property type="match status" value="1"/>
</dbReference>
<dbReference type="EMBL" id="CP041235">
    <property type="protein sequence ID" value="QOP43104.1"/>
    <property type="molecule type" value="Genomic_DNA"/>
</dbReference>
<dbReference type="GO" id="GO:0046983">
    <property type="term" value="F:protein dimerization activity"/>
    <property type="evidence" value="ECO:0007669"/>
    <property type="project" value="InterPro"/>
</dbReference>
<dbReference type="UniPathway" id="UPA00051">
    <property type="reaction ID" value="UER00464"/>
</dbReference>
<evidence type="ECO:0000256" key="3">
    <source>
        <dbReference type="ARBA" id="ARBA00005076"/>
    </source>
</evidence>
<dbReference type="Gene3D" id="3.30.360.10">
    <property type="entry name" value="Dihydrodipicolinate Reductase, domain 2"/>
    <property type="match status" value="1"/>
</dbReference>
<feature type="binding site" evidence="16">
    <location>
        <begin position="163"/>
        <end position="164"/>
    </location>
    <ligand>
        <name>NADP(+)</name>
        <dbReference type="ChEBI" id="CHEBI:58349"/>
    </ligand>
</feature>
<dbReference type="AlphaFoldDB" id="A0A7M1B072"/>
<keyword evidence="13 16" id="KW-0457">Lysine biosynthesis</keyword>
<dbReference type="PROSITE" id="PS01103">
    <property type="entry name" value="ASD"/>
    <property type="match status" value="1"/>
</dbReference>
<dbReference type="RefSeq" id="WP_193151410.1">
    <property type="nucleotide sequence ID" value="NZ_CP041235.1"/>
</dbReference>
<evidence type="ECO:0000256" key="8">
    <source>
        <dbReference type="ARBA" id="ARBA00022605"/>
    </source>
</evidence>
<evidence type="ECO:0000256" key="5">
    <source>
        <dbReference type="ARBA" id="ARBA00010584"/>
    </source>
</evidence>
<evidence type="ECO:0000256" key="17">
    <source>
        <dbReference type="PIRSR" id="PIRSR000148-1"/>
    </source>
</evidence>
<dbReference type="InterPro" id="IPR036291">
    <property type="entry name" value="NAD(P)-bd_dom_sf"/>
</dbReference>
<evidence type="ECO:0000313" key="20">
    <source>
        <dbReference type="Proteomes" id="UP000593719"/>
    </source>
</evidence>
<keyword evidence="11 16" id="KW-0220">Diaminopimelate biosynthesis</keyword>
<dbReference type="GO" id="GO:0050661">
    <property type="term" value="F:NADP binding"/>
    <property type="evidence" value="ECO:0007669"/>
    <property type="project" value="UniProtKB-UniRule"/>
</dbReference>
<dbReference type="PIRSF" id="PIRSF000148">
    <property type="entry name" value="ASA_dh"/>
    <property type="match status" value="1"/>
</dbReference>
<feature type="binding site" evidence="16">
    <location>
        <position position="240"/>
    </location>
    <ligand>
        <name>substrate</name>
    </ligand>
</feature>
<feature type="binding site" evidence="16">
    <location>
        <position position="160"/>
    </location>
    <ligand>
        <name>substrate</name>
    </ligand>
</feature>
<feature type="binding site" evidence="16">
    <location>
        <position position="320"/>
    </location>
    <ligand>
        <name>NADP(+)</name>
        <dbReference type="ChEBI" id="CHEBI:58349"/>
    </ligand>
</feature>
<keyword evidence="12 16" id="KW-0560">Oxidoreductase</keyword>
<dbReference type="UniPathway" id="UPA00034">
    <property type="reaction ID" value="UER00016"/>
</dbReference>
<dbReference type="PANTHER" id="PTHR46278:SF2">
    <property type="entry name" value="ASPARTATE-SEMIALDEHYDE DEHYDROGENASE"/>
    <property type="match status" value="1"/>
</dbReference>
<dbReference type="NCBIfam" id="NF011456">
    <property type="entry name" value="PRK14874.1"/>
    <property type="match status" value="1"/>
</dbReference>
<dbReference type="NCBIfam" id="TIGR01296">
    <property type="entry name" value="asd_B"/>
    <property type="match status" value="1"/>
</dbReference>
<evidence type="ECO:0000259" key="18">
    <source>
        <dbReference type="SMART" id="SM00859"/>
    </source>
</evidence>
<evidence type="ECO:0000256" key="12">
    <source>
        <dbReference type="ARBA" id="ARBA00023002"/>
    </source>
</evidence>
<dbReference type="GO" id="GO:0009089">
    <property type="term" value="P:lysine biosynthetic process via diaminopimelate"/>
    <property type="evidence" value="ECO:0007669"/>
    <property type="project" value="UniProtKB-UniRule"/>
</dbReference>
<dbReference type="InterPro" id="IPR000319">
    <property type="entry name" value="Asp-semialdehyde_DH_CS"/>
</dbReference>
<comment type="pathway">
    <text evidence="2 16">Amino-acid biosynthesis; L-methionine biosynthesis via de novo pathway; L-homoserine from L-aspartate: step 2/3.</text>
</comment>
<evidence type="ECO:0000256" key="14">
    <source>
        <dbReference type="ARBA" id="ARBA00023167"/>
    </source>
</evidence>
<feature type="domain" description="Semialdehyde dehydrogenase NAD-binding" evidence="18">
    <location>
        <begin position="5"/>
        <end position="122"/>
    </location>
</feature>
<name>A0A7M1B072_9BACT</name>
<evidence type="ECO:0000256" key="6">
    <source>
        <dbReference type="ARBA" id="ARBA00011738"/>
    </source>
</evidence>
<dbReference type="Gene3D" id="3.40.50.720">
    <property type="entry name" value="NAD(P)-binding Rossmann-like Domain"/>
    <property type="match status" value="1"/>
</dbReference>
<dbReference type="GO" id="GO:0051287">
    <property type="term" value="F:NAD binding"/>
    <property type="evidence" value="ECO:0007669"/>
    <property type="project" value="InterPro"/>
</dbReference>
<dbReference type="InterPro" id="IPR000534">
    <property type="entry name" value="Semialdehyde_DH_NAD-bd"/>
</dbReference>
<dbReference type="CDD" id="cd02316">
    <property type="entry name" value="VcASADH2_like_N"/>
    <property type="match status" value="1"/>
</dbReference>
<dbReference type="InterPro" id="IPR012280">
    <property type="entry name" value="Semialdhyde_DH_dimer_dom"/>
</dbReference>
<comment type="pathway">
    <text evidence="4 16">Amino-acid biosynthesis; L-threonine biosynthesis; L-threonine from L-aspartate: step 2/5.</text>
</comment>
<gene>
    <name evidence="16" type="primary">asd</name>
    <name evidence="19" type="ORF">FJR45_03715</name>
</gene>